<organism evidence="6 7">
    <name type="scientific">Amycolatopsis panacis</name>
    <dbReference type="NCBI Taxonomy" id="2340917"/>
    <lineage>
        <taxon>Bacteria</taxon>
        <taxon>Bacillati</taxon>
        <taxon>Actinomycetota</taxon>
        <taxon>Actinomycetes</taxon>
        <taxon>Pseudonocardiales</taxon>
        <taxon>Pseudonocardiaceae</taxon>
        <taxon>Amycolatopsis</taxon>
    </lineage>
</organism>
<evidence type="ECO:0000256" key="4">
    <source>
        <dbReference type="SAM" id="SignalP"/>
    </source>
</evidence>
<dbReference type="CDD" id="cd01536">
    <property type="entry name" value="PBP1_ABC_sugar_binding-like"/>
    <property type="match status" value="1"/>
</dbReference>
<comment type="caution">
    <text evidence="6">The sequence shown here is derived from an EMBL/GenBank/DDBJ whole genome shotgun (WGS) entry which is preliminary data.</text>
</comment>
<dbReference type="GO" id="GO:0030246">
    <property type="term" value="F:carbohydrate binding"/>
    <property type="evidence" value="ECO:0007669"/>
    <property type="project" value="UniProtKB-ARBA"/>
</dbReference>
<evidence type="ECO:0000256" key="1">
    <source>
        <dbReference type="ARBA" id="ARBA00004196"/>
    </source>
</evidence>
<dbReference type="RefSeq" id="WP_120022106.1">
    <property type="nucleotide sequence ID" value="NZ_QZFV01000060.1"/>
</dbReference>
<dbReference type="PANTHER" id="PTHR46847">
    <property type="entry name" value="D-ALLOSE-BINDING PERIPLASMIC PROTEIN-RELATED"/>
    <property type="match status" value="1"/>
</dbReference>
<dbReference type="Pfam" id="PF13407">
    <property type="entry name" value="Peripla_BP_4"/>
    <property type="match status" value="1"/>
</dbReference>
<sequence length="344" mass="35764">MTTRRRVAGASAAALLIMLTACSTATTTGGSGPSQGRKTSPGVPLKGKTIAYIQTGGIPYYEYTKQGFEKAVTLLGGTPRTFNSNFDASAEVANVQNAITSKVDGVVLEPLSNATVKSDLTALGQAGIPTVVLYGYDQSLERDAVGFQGTRYQDTGAAAGTQLKALAPGGQVAIITGTPGRADVDGFNAGFRQALGDDSRVVETLNGDYDRQSAIKATQDLITKYPQISGIFVHNEDMAIGVIQALGNRAGQVAIVTQNGSPDGVPYLQKGLIKASVGWSPTQEGVMSARRLGDYFSGAPAAAPLCLTPFVVDTPTEPTKSVRWDATDDVIKGSLQTPCATARP</sequence>
<keyword evidence="3 4" id="KW-0732">Signal</keyword>
<reference evidence="6 7" key="1">
    <citation type="submission" date="2018-09" db="EMBL/GenBank/DDBJ databases">
        <title>YIM PH 21725 draft genome.</title>
        <authorList>
            <person name="Miao C."/>
        </authorList>
    </citation>
    <scope>NUCLEOTIDE SEQUENCE [LARGE SCALE GENOMIC DNA]</scope>
    <source>
        <strain evidence="7">YIM PH21725</strain>
    </source>
</reference>
<feature type="domain" description="Periplasmic binding protein" evidence="5">
    <location>
        <begin position="55"/>
        <end position="295"/>
    </location>
</feature>
<proteinExistence type="inferred from homology"/>
<keyword evidence="7" id="KW-1185">Reference proteome</keyword>
<dbReference type="Proteomes" id="UP000285112">
    <property type="component" value="Unassembled WGS sequence"/>
</dbReference>
<accession>A0A419I9F9</accession>
<dbReference type="EMBL" id="QZFV01000060">
    <property type="protein sequence ID" value="RJQ89283.1"/>
    <property type="molecule type" value="Genomic_DNA"/>
</dbReference>
<evidence type="ECO:0000313" key="6">
    <source>
        <dbReference type="EMBL" id="RJQ89283.1"/>
    </source>
</evidence>
<evidence type="ECO:0000259" key="5">
    <source>
        <dbReference type="Pfam" id="PF13407"/>
    </source>
</evidence>
<dbReference type="SUPFAM" id="SSF53822">
    <property type="entry name" value="Periplasmic binding protein-like I"/>
    <property type="match status" value="1"/>
</dbReference>
<dbReference type="PANTHER" id="PTHR46847:SF1">
    <property type="entry name" value="D-ALLOSE-BINDING PERIPLASMIC PROTEIN-RELATED"/>
    <property type="match status" value="1"/>
</dbReference>
<dbReference type="OrthoDB" id="3458969at2"/>
<feature type="chain" id="PRO_5039078792" evidence="4">
    <location>
        <begin position="26"/>
        <end position="344"/>
    </location>
</feature>
<dbReference type="AlphaFoldDB" id="A0A419I9F9"/>
<name>A0A419I9F9_9PSEU</name>
<dbReference type="InterPro" id="IPR025997">
    <property type="entry name" value="SBP_2_dom"/>
</dbReference>
<dbReference type="GO" id="GO:0030313">
    <property type="term" value="C:cell envelope"/>
    <property type="evidence" value="ECO:0007669"/>
    <property type="project" value="UniProtKB-SubCell"/>
</dbReference>
<dbReference type="Gene3D" id="3.40.50.2300">
    <property type="match status" value="2"/>
</dbReference>
<dbReference type="InterPro" id="IPR028082">
    <property type="entry name" value="Peripla_BP_I"/>
</dbReference>
<evidence type="ECO:0000256" key="3">
    <source>
        <dbReference type="ARBA" id="ARBA00022729"/>
    </source>
</evidence>
<evidence type="ECO:0000256" key="2">
    <source>
        <dbReference type="ARBA" id="ARBA00007639"/>
    </source>
</evidence>
<gene>
    <name evidence="6" type="ORF">D5S19_04765</name>
</gene>
<comment type="similarity">
    <text evidence="2">Belongs to the bacterial solute-binding protein 2 family.</text>
</comment>
<comment type="subcellular location">
    <subcellularLocation>
        <location evidence="1">Cell envelope</location>
    </subcellularLocation>
</comment>
<evidence type="ECO:0000313" key="7">
    <source>
        <dbReference type="Proteomes" id="UP000285112"/>
    </source>
</evidence>
<feature type="signal peptide" evidence="4">
    <location>
        <begin position="1"/>
        <end position="25"/>
    </location>
</feature>
<protein>
    <submittedName>
        <fullName evidence="6">Sugar ABC transporter substrate-binding protein</fullName>
    </submittedName>
</protein>
<dbReference type="PROSITE" id="PS51257">
    <property type="entry name" value="PROKAR_LIPOPROTEIN"/>
    <property type="match status" value="1"/>
</dbReference>